<evidence type="ECO:0000256" key="1">
    <source>
        <dbReference type="ARBA" id="ARBA00022737"/>
    </source>
</evidence>
<dbReference type="EMBL" id="JAPFFF010000009">
    <property type="protein sequence ID" value="KAK8882937.1"/>
    <property type="molecule type" value="Genomic_DNA"/>
</dbReference>
<sequence length="233" mass="26911">MKNHRDAVNGLNGREIEGSIIRCGRFKTKEERKIESEKWRKASYEKYKGRVLYVKNFDETVTDEDLNRIFSQFGNVESAKVMRDNESNSTKFGFVCFETEQQAEKCYVTFAMSKDQKLKQNLAKSQQQRVRNNPQINNAPNQMQFPAYGGLSEMPKLQEQPPFPQQPQMSFAQPPTAPTMPSNNQSNVPLHPGTIPFPPEGQMPIGFAPGILQFDYPQQQLYHFVIFIFYKIK</sequence>
<dbReference type="Proteomes" id="UP001470230">
    <property type="component" value="Unassembled WGS sequence"/>
</dbReference>
<reference evidence="6 7" key="1">
    <citation type="submission" date="2024-04" db="EMBL/GenBank/DDBJ databases">
        <title>Tritrichomonas musculus Genome.</title>
        <authorList>
            <person name="Alves-Ferreira E."/>
            <person name="Grigg M."/>
            <person name="Lorenzi H."/>
            <person name="Galac M."/>
        </authorList>
    </citation>
    <scope>NUCLEOTIDE SEQUENCE [LARGE SCALE GENOMIC DNA]</scope>
    <source>
        <strain evidence="6 7">EAF2021</strain>
    </source>
</reference>
<dbReference type="PROSITE" id="PS50102">
    <property type="entry name" value="RRM"/>
    <property type="match status" value="1"/>
</dbReference>
<dbReference type="InterPro" id="IPR012677">
    <property type="entry name" value="Nucleotide-bd_a/b_plait_sf"/>
</dbReference>
<dbReference type="SMART" id="SM00360">
    <property type="entry name" value="RRM"/>
    <property type="match status" value="1"/>
</dbReference>
<evidence type="ECO:0000256" key="4">
    <source>
        <dbReference type="SAM" id="MobiDB-lite"/>
    </source>
</evidence>
<evidence type="ECO:0000256" key="2">
    <source>
        <dbReference type="ARBA" id="ARBA00022884"/>
    </source>
</evidence>
<keyword evidence="2 3" id="KW-0694">RNA-binding</keyword>
<evidence type="ECO:0000256" key="3">
    <source>
        <dbReference type="PROSITE-ProRule" id="PRU00176"/>
    </source>
</evidence>
<comment type="caution">
    <text evidence="6">The sequence shown here is derived from an EMBL/GenBank/DDBJ whole genome shotgun (WGS) entry which is preliminary data.</text>
</comment>
<dbReference type="SUPFAM" id="SSF54928">
    <property type="entry name" value="RNA-binding domain, RBD"/>
    <property type="match status" value="1"/>
</dbReference>
<keyword evidence="7" id="KW-1185">Reference proteome</keyword>
<keyword evidence="1" id="KW-0677">Repeat</keyword>
<dbReference type="InterPro" id="IPR035979">
    <property type="entry name" value="RBD_domain_sf"/>
</dbReference>
<organism evidence="6 7">
    <name type="scientific">Tritrichomonas musculus</name>
    <dbReference type="NCBI Taxonomy" id="1915356"/>
    <lineage>
        <taxon>Eukaryota</taxon>
        <taxon>Metamonada</taxon>
        <taxon>Parabasalia</taxon>
        <taxon>Tritrichomonadida</taxon>
        <taxon>Tritrichomonadidae</taxon>
        <taxon>Tritrichomonas</taxon>
    </lineage>
</organism>
<dbReference type="PANTHER" id="PTHR24012">
    <property type="entry name" value="RNA BINDING PROTEIN"/>
    <property type="match status" value="1"/>
</dbReference>
<feature type="domain" description="RRM" evidence="5">
    <location>
        <begin position="50"/>
        <end position="125"/>
    </location>
</feature>
<name>A0ABR2JVN0_9EUKA</name>
<dbReference type="Gene3D" id="3.30.70.330">
    <property type="match status" value="1"/>
</dbReference>
<dbReference type="Pfam" id="PF00076">
    <property type="entry name" value="RRM_1"/>
    <property type="match status" value="1"/>
</dbReference>
<evidence type="ECO:0000259" key="5">
    <source>
        <dbReference type="PROSITE" id="PS50102"/>
    </source>
</evidence>
<gene>
    <name evidence="6" type="ORF">M9Y10_045583</name>
</gene>
<proteinExistence type="predicted"/>
<protein>
    <recommendedName>
        <fullName evidence="5">RRM domain-containing protein</fullName>
    </recommendedName>
</protein>
<feature type="compositionally biased region" description="Polar residues" evidence="4">
    <location>
        <begin position="179"/>
        <end position="188"/>
    </location>
</feature>
<feature type="region of interest" description="Disordered" evidence="4">
    <location>
        <begin position="153"/>
        <end position="201"/>
    </location>
</feature>
<accession>A0ABR2JVN0</accession>
<evidence type="ECO:0000313" key="6">
    <source>
        <dbReference type="EMBL" id="KAK8882937.1"/>
    </source>
</evidence>
<dbReference type="InterPro" id="IPR000504">
    <property type="entry name" value="RRM_dom"/>
</dbReference>
<evidence type="ECO:0000313" key="7">
    <source>
        <dbReference type="Proteomes" id="UP001470230"/>
    </source>
</evidence>